<proteinExistence type="predicted"/>
<accession>A0A0V8QAF9</accession>
<keyword evidence="3" id="KW-1185">Reference proteome</keyword>
<dbReference type="OrthoDB" id="9801429at2"/>
<organism evidence="2 3">
    <name type="scientific">Acetivibrio ethanolgignens</name>
    <dbReference type="NCBI Taxonomy" id="290052"/>
    <lineage>
        <taxon>Bacteria</taxon>
        <taxon>Bacillati</taxon>
        <taxon>Bacillota</taxon>
        <taxon>Clostridia</taxon>
        <taxon>Eubacteriales</taxon>
        <taxon>Oscillospiraceae</taxon>
        <taxon>Acetivibrio</taxon>
    </lineage>
</organism>
<gene>
    <name evidence="2" type="ORF">ASU35_16020</name>
</gene>
<dbReference type="AlphaFoldDB" id="A0A0V8QAF9"/>
<dbReference type="EMBL" id="LNAM01000215">
    <property type="protein sequence ID" value="KSV57536.1"/>
    <property type="molecule type" value="Genomic_DNA"/>
</dbReference>
<dbReference type="RefSeq" id="WP_058354215.1">
    <property type="nucleotide sequence ID" value="NZ_CABMMD010000215.1"/>
</dbReference>
<dbReference type="STRING" id="290052.ASU35_16020"/>
<evidence type="ECO:0000313" key="2">
    <source>
        <dbReference type="EMBL" id="KSV57536.1"/>
    </source>
</evidence>
<reference evidence="2 3" key="1">
    <citation type="submission" date="2015-11" db="EMBL/GenBank/DDBJ databases">
        <title>Butyribacter intestini gen. nov., sp. nov., a butyric acid-producing bacterium of the family Lachnospiraceae isolated from the human faeces.</title>
        <authorList>
            <person name="Zou Y."/>
            <person name="Xue W."/>
            <person name="Luo G."/>
            <person name="Lv M."/>
        </authorList>
    </citation>
    <scope>NUCLEOTIDE SEQUENCE [LARGE SCALE GENOMIC DNA]</scope>
    <source>
        <strain evidence="2 3">ACET-33324</strain>
    </source>
</reference>
<dbReference type="Proteomes" id="UP000054874">
    <property type="component" value="Unassembled WGS sequence"/>
</dbReference>
<sequence length="202" mass="24127">MLRENDIKNVRKLFNRHHYVMTTAELLEAKLYYADIKRLLDEGFIERIRRGYYHWIENCEAKEIAIINSLFPDAVLCMETALFYYEYSDRTPAEWNFAIDRNVSKLRTNIEYPFIKAYRLESDLVTLGETTGEIDFSKVRIYDRDRTICDVLKNMNKMDKEIFNKAIQGYVNDPKKNIPNLMMYAKKLRVQKKVKELVGVWL</sequence>
<name>A0A0V8QAF9_9FIRM</name>
<dbReference type="Pfam" id="PF13338">
    <property type="entry name" value="AbiEi_4"/>
    <property type="match status" value="1"/>
</dbReference>
<feature type="domain" description="AbiEi antitoxin N-terminal" evidence="1">
    <location>
        <begin position="11"/>
        <end position="53"/>
    </location>
</feature>
<comment type="caution">
    <text evidence="2">The sequence shown here is derived from an EMBL/GenBank/DDBJ whole genome shotgun (WGS) entry which is preliminary data.</text>
</comment>
<protein>
    <recommendedName>
        <fullName evidence="1">AbiEi antitoxin N-terminal domain-containing protein</fullName>
    </recommendedName>
</protein>
<evidence type="ECO:0000259" key="1">
    <source>
        <dbReference type="Pfam" id="PF13338"/>
    </source>
</evidence>
<dbReference type="InterPro" id="IPR025159">
    <property type="entry name" value="AbiEi_N"/>
</dbReference>
<evidence type="ECO:0000313" key="3">
    <source>
        <dbReference type="Proteomes" id="UP000054874"/>
    </source>
</evidence>